<evidence type="ECO:0000313" key="3">
    <source>
        <dbReference type="Proteomes" id="UP000001861"/>
    </source>
</evidence>
<evidence type="ECO:0000256" key="1">
    <source>
        <dbReference type="SAM" id="MobiDB-lite"/>
    </source>
</evidence>
<gene>
    <name evidence="2" type="ORF">CC1G_01013</name>
</gene>
<feature type="compositionally biased region" description="Polar residues" evidence="1">
    <location>
        <begin position="62"/>
        <end position="77"/>
    </location>
</feature>
<dbReference type="HOGENOM" id="CLU_1948722_0_0_1"/>
<name>A8NE74_COPC7</name>
<sequence length="129" mass="14159">MTSQREKDMDSFTTALLSVDAKRRGIMIRLPKPPPPKRLLLPTLEEFICSEPGVPTRRKAPPQSTAAGNCDSPISNERQPHTKKHRGASEAGSPGVSPAKAGNGKSVKRRAVNALKNALRWFKLKMTFD</sequence>
<reference evidence="2 3" key="1">
    <citation type="journal article" date="2010" name="Proc. Natl. Acad. Sci. U.S.A.">
        <title>Insights into evolution of multicellular fungi from the assembled chromosomes of the mushroom Coprinopsis cinerea (Coprinus cinereus).</title>
        <authorList>
            <person name="Stajich J.E."/>
            <person name="Wilke S.K."/>
            <person name="Ahren D."/>
            <person name="Au C.H."/>
            <person name="Birren B.W."/>
            <person name="Borodovsky M."/>
            <person name="Burns C."/>
            <person name="Canback B."/>
            <person name="Casselton L.A."/>
            <person name="Cheng C.K."/>
            <person name="Deng J."/>
            <person name="Dietrich F.S."/>
            <person name="Fargo D.C."/>
            <person name="Farman M.L."/>
            <person name="Gathman A.C."/>
            <person name="Goldberg J."/>
            <person name="Guigo R."/>
            <person name="Hoegger P.J."/>
            <person name="Hooker J.B."/>
            <person name="Huggins A."/>
            <person name="James T.Y."/>
            <person name="Kamada T."/>
            <person name="Kilaru S."/>
            <person name="Kodira C."/>
            <person name="Kues U."/>
            <person name="Kupfer D."/>
            <person name="Kwan H.S."/>
            <person name="Lomsadze A."/>
            <person name="Li W."/>
            <person name="Lilly W.W."/>
            <person name="Ma L.J."/>
            <person name="Mackey A.J."/>
            <person name="Manning G."/>
            <person name="Martin F."/>
            <person name="Muraguchi H."/>
            <person name="Natvig D.O."/>
            <person name="Palmerini H."/>
            <person name="Ramesh M.A."/>
            <person name="Rehmeyer C.J."/>
            <person name="Roe B.A."/>
            <person name="Shenoy N."/>
            <person name="Stanke M."/>
            <person name="Ter-Hovhannisyan V."/>
            <person name="Tunlid A."/>
            <person name="Velagapudi R."/>
            <person name="Vision T.J."/>
            <person name="Zeng Q."/>
            <person name="Zolan M.E."/>
            <person name="Pukkila P.J."/>
        </authorList>
    </citation>
    <scope>NUCLEOTIDE SEQUENCE [LARGE SCALE GENOMIC DNA]</scope>
    <source>
        <strain evidence="3">Okayama-7 / 130 / ATCC MYA-4618 / FGSC 9003</strain>
    </source>
</reference>
<keyword evidence="3" id="KW-1185">Reference proteome</keyword>
<evidence type="ECO:0000313" key="2">
    <source>
        <dbReference type="EMBL" id="EAU88640.2"/>
    </source>
</evidence>
<dbReference type="GeneID" id="6009441"/>
<dbReference type="RefSeq" id="XP_001832951.2">
    <property type="nucleotide sequence ID" value="XM_001832899.2"/>
</dbReference>
<proteinExistence type="predicted"/>
<dbReference type="KEGG" id="cci:CC1G_01013"/>
<accession>A8NE74</accession>
<dbReference type="VEuPathDB" id="FungiDB:CC1G_01013"/>
<dbReference type="Proteomes" id="UP000001861">
    <property type="component" value="Unassembled WGS sequence"/>
</dbReference>
<dbReference type="EMBL" id="AACS02000002">
    <property type="protein sequence ID" value="EAU88640.2"/>
    <property type="molecule type" value="Genomic_DNA"/>
</dbReference>
<protein>
    <submittedName>
        <fullName evidence="2">Uncharacterized protein</fullName>
    </submittedName>
</protein>
<feature type="region of interest" description="Disordered" evidence="1">
    <location>
        <begin position="52"/>
        <end position="109"/>
    </location>
</feature>
<comment type="caution">
    <text evidence="2">The sequence shown here is derived from an EMBL/GenBank/DDBJ whole genome shotgun (WGS) entry which is preliminary data.</text>
</comment>
<organism evidence="2 3">
    <name type="scientific">Coprinopsis cinerea (strain Okayama-7 / 130 / ATCC MYA-4618 / FGSC 9003)</name>
    <name type="common">Inky cap fungus</name>
    <name type="synonym">Hormographiella aspergillata</name>
    <dbReference type="NCBI Taxonomy" id="240176"/>
    <lineage>
        <taxon>Eukaryota</taxon>
        <taxon>Fungi</taxon>
        <taxon>Dikarya</taxon>
        <taxon>Basidiomycota</taxon>
        <taxon>Agaricomycotina</taxon>
        <taxon>Agaricomycetes</taxon>
        <taxon>Agaricomycetidae</taxon>
        <taxon>Agaricales</taxon>
        <taxon>Agaricineae</taxon>
        <taxon>Psathyrellaceae</taxon>
        <taxon>Coprinopsis</taxon>
    </lineage>
</organism>
<dbReference type="AlphaFoldDB" id="A8NE74"/>
<dbReference type="InParanoid" id="A8NE74"/>